<dbReference type="PANTHER" id="PTHR46696:SF1">
    <property type="entry name" value="CYTOCHROME P450 YJIB-RELATED"/>
    <property type="match status" value="1"/>
</dbReference>
<evidence type="ECO:0000256" key="2">
    <source>
        <dbReference type="ARBA" id="ARBA00010617"/>
    </source>
</evidence>
<name>Q7MZU1_PHOLL</name>
<protein>
    <submittedName>
        <fullName evidence="4">Photorhabdus luminescens subsp. laumondii TTO1 complete genome segment 15/17</fullName>
    </submittedName>
</protein>
<comment type="similarity">
    <text evidence="2 3">Belongs to the cytochrome P450 family.</text>
</comment>
<dbReference type="Proteomes" id="UP000002514">
    <property type="component" value="Chromosome"/>
</dbReference>
<dbReference type="PANTHER" id="PTHR46696">
    <property type="entry name" value="P450, PUTATIVE (EUROFUNG)-RELATED"/>
    <property type="match status" value="1"/>
</dbReference>
<dbReference type="InterPro" id="IPR036396">
    <property type="entry name" value="Cyt_P450_sf"/>
</dbReference>
<proteinExistence type="inferred from homology"/>
<evidence type="ECO:0000256" key="3">
    <source>
        <dbReference type="RuleBase" id="RU000461"/>
    </source>
</evidence>
<dbReference type="eggNOG" id="COG2124">
    <property type="taxonomic scope" value="Bacteria"/>
</dbReference>
<dbReference type="EMBL" id="BX571873">
    <property type="protein sequence ID" value="CAE16555.1"/>
    <property type="molecule type" value="Genomic_DNA"/>
</dbReference>
<evidence type="ECO:0000313" key="5">
    <source>
        <dbReference type="Proteomes" id="UP000002514"/>
    </source>
</evidence>
<keyword evidence="3" id="KW-0479">Metal-binding</keyword>
<dbReference type="GO" id="GO:0004497">
    <property type="term" value="F:monooxygenase activity"/>
    <property type="evidence" value="ECO:0007669"/>
    <property type="project" value="UniProtKB-KW"/>
</dbReference>
<keyword evidence="3" id="KW-0349">Heme</keyword>
<evidence type="ECO:0000313" key="4">
    <source>
        <dbReference type="EMBL" id="CAE16555.1"/>
    </source>
</evidence>
<keyword evidence="5" id="KW-1185">Reference proteome</keyword>
<dbReference type="GO" id="GO:0016705">
    <property type="term" value="F:oxidoreductase activity, acting on paired donors, with incorporation or reduction of molecular oxygen"/>
    <property type="evidence" value="ECO:0007669"/>
    <property type="project" value="InterPro"/>
</dbReference>
<organism evidence="4 5">
    <name type="scientific">Photorhabdus laumondii subsp. laumondii (strain DSM 15139 / CIP 105565 / TT01)</name>
    <name type="common">Photorhabdus luminescens subsp. laumondii</name>
    <dbReference type="NCBI Taxonomy" id="243265"/>
    <lineage>
        <taxon>Bacteria</taxon>
        <taxon>Pseudomonadati</taxon>
        <taxon>Pseudomonadota</taxon>
        <taxon>Gammaproteobacteria</taxon>
        <taxon>Enterobacterales</taxon>
        <taxon>Morganellaceae</taxon>
        <taxon>Photorhabdus</taxon>
    </lineage>
</organism>
<keyword evidence="3" id="KW-0408">Iron</keyword>
<gene>
    <name evidence="4" type="ordered locus">plu4183</name>
</gene>
<dbReference type="STRING" id="243265.plu4183"/>
<dbReference type="GO" id="GO:0005506">
    <property type="term" value="F:iron ion binding"/>
    <property type="evidence" value="ECO:0007669"/>
    <property type="project" value="InterPro"/>
</dbReference>
<dbReference type="SUPFAM" id="SSF48264">
    <property type="entry name" value="Cytochrome P450"/>
    <property type="match status" value="1"/>
</dbReference>
<dbReference type="HOGENOM" id="CLU_754098_0_0_6"/>
<accession>Q7MZU1</accession>
<reference evidence="5" key="1">
    <citation type="journal article" date="2003" name="Nat. Biotechnol.">
        <title>The genome sequence of the entomopathogenic bacterium Photorhabdus luminescens.</title>
        <authorList>
            <person name="Duchaud E."/>
            <person name="Rusniok C."/>
            <person name="Frangeul L."/>
            <person name="Buchrieser C."/>
            <person name="Givaudan A."/>
            <person name="Taourit S."/>
            <person name="Bocs S."/>
            <person name="Boursaux-Eude C."/>
            <person name="Chandler M."/>
            <person name="Charles J.-F."/>
            <person name="Dassa E."/>
            <person name="Derose R."/>
            <person name="Derzelle S."/>
            <person name="Freyssinet G."/>
            <person name="Gaudriault S."/>
            <person name="Medigue C."/>
            <person name="Lanois A."/>
            <person name="Powell K."/>
            <person name="Siguier P."/>
            <person name="Vincent R."/>
            <person name="Wingate V."/>
            <person name="Zouine M."/>
            <person name="Glaser P."/>
            <person name="Boemare N."/>
            <person name="Danchin A."/>
            <person name="Kunst F."/>
        </authorList>
    </citation>
    <scope>NUCLEOTIDE SEQUENCE [LARGE SCALE GENOMIC DNA]</scope>
    <source>
        <strain evidence="5">DSM 15139 / CIP 105565 / TT01</strain>
    </source>
</reference>
<comment type="cofactor">
    <cofactor evidence="1">
        <name>heme</name>
        <dbReference type="ChEBI" id="CHEBI:30413"/>
    </cofactor>
</comment>
<keyword evidence="3" id="KW-0560">Oxidoreductase</keyword>
<dbReference type="AlphaFoldDB" id="Q7MZU1"/>
<sequence length="367" mass="41443">MMNVLINEYKKKMDSVRLGDPERKGFFYDAKQAIWHCYSYDICSYFLNSDYVTKKKLSIPLEIFSASDQSRVARFILYLNNSLIFNDDKYNTDAVSFIRGKFNEMNFEVIANDLLSPLKQCDLLTAKHLRGVNNLLAASLVGLKASAFFSAHALNVGMFFDGSMSGRAHFVSIAESFIAIYQQVLRQITINGGAEDVIHIEKFVADLSVTFIAAHETTMQLIIATFLYIKSHVITVTENNIKSIVTETYRLSSPVLAVNRVFKERLIYKNSCFNKGDRVLFYTGLANFDATVFDHPYQFQLDREGCPLSFGVGVKKCIGMNIAIHFTCQLITKILSCYQLDDVEIHEVTVGSLAIGCSKFTLKISKK</sequence>
<dbReference type="InterPro" id="IPR001128">
    <property type="entry name" value="Cyt_P450"/>
</dbReference>
<dbReference type="PROSITE" id="PS00086">
    <property type="entry name" value="CYTOCHROME_P450"/>
    <property type="match status" value="1"/>
</dbReference>
<evidence type="ECO:0000256" key="1">
    <source>
        <dbReference type="ARBA" id="ARBA00001971"/>
    </source>
</evidence>
<dbReference type="Pfam" id="PF00067">
    <property type="entry name" value="p450"/>
    <property type="match status" value="1"/>
</dbReference>
<dbReference type="Gene3D" id="1.10.630.10">
    <property type="entry name" value="Cytochrome P450"/>
    <property type="match status" value="1"/>
</dbReference>
<dbReference type="GO" id="GO:0020037">
    <property type="term" value="F:heme binding"/>
    <property type="evidence" value="ECO:0007669"/>
    <property type="project" value="InterPro"/>
</dbReference>
<dbReference type="InterPro" id="IPR017972">
    <property type="entry name" value="Cyt_P450_CS"/>
</dbReference>
<keyword evidence="3" id="KW-0503">Monooxygenase</keyword>
<dbReference type="KEGG" id="plu:plu4183"/>